<evidence type="ECO:0000313" key="2">
    <source>
        <dbReference type="EMBL" id="ATG47763.1"/>
    </source>
</evidence>
<proteinExistence type="predicted"/>
<organism evidence="2 3">
    <name type="scientific">Celeribacter ethanolicus</name>
    <dbReference type="NCBI Taxonomy" id="1758178"/>
    <lineage>
        <taxon>Bacteria</taxon>
        <taxon>Pseudomonadati</taxon>
        <taxon>Pseudomonadota</taxon>
        <taxon>Alphaproteobacteria</taxon>
        <taxon>Rhodobacterales</taxon>
        <taxon>Roseobacteraceae</taxon>
        <taxon>Celeribacter</taxon>
    </lineage>
</organism>
<dbReference type="RefSeq" id="WP_096805719.1">
    <property type="nucleotide sequence ID" value="NZ_CP022196.1"/>
</dbReference>
<dbReference type="EMBL" id="CP022196">
    <property type="protein sequence ID" value="ATG47763.1"/>
    <property type="molecule type" value="Genomic_DNA"/>
</dbReference>
<name>A0A291GB48_9RHOB</name>
<gene>
    <name evidence="2" type="ORF">CEW89_09425</name>
</gene>
<evidence type="ECO:0000256" key="1">
    <source>
        <dbReference type="SAM" id="Coils"/>
    </source>
</evidence>
<dbReference type="Proteomes" id="UP000217935">
    <property type="component" value="Chromosome"/>
</dbReference>
<sequence length="176" mass="20691">MSEAREIVALFQRADQMMTDYIRMVEVFRGHVFAKVQHNVPLPRGVRVALQKPDDDAFLAMAYLDLERDIEVLRTHRDALRRELASVQKSIDITQAEIIMIDWSNNAGRSMETVLDYDYMESDILPPPYMYWQLIRENYHKYFRHEPGSPQDVAQSNAVLHYLRTVENPWAQYASQ</sequence>
<keyword evidence="3" id="KW-1185">Reference proteome</keyword>
<dbReference type="OrthoDB" id="7365215at2"/>
<evidence type="ECO:0000313" key="3">
    <source>
        <dbReference type="Proteomes" id="UP000217935"/>
    </source>
</evidence>
<protein>
    <submittedName>
        <fullName evidence="2">Uncharacterized protein</fullName>
    </submittedName>
</protein>
<keyword evidence="1" id="KW-0175">Coiled coil</keyword>
<feature type="coiled-coil region" evidence="1">
    <location>
        <begin position="63"/>
        <end position="97"/>
    </location>
</feature>
<reference evidence="2 3" key="1">
    <citation type="submission" date="2017-06" db="EMBL/GenBank/DDBJ databases">
        <title>Celeribacter sp. TSPH2 complete genome sequence.</title>
        <authorList>
            <person name="Woo J.-H."/>
            <person name="Kim H.-S."/>
        </authorList>
    </citation>
    <scope>NUCLEOTIDE SEQUENCE [LARGE SCALE GENOMIC DNA]</scope>
    <source>
        <strain evidence="2 3">TSPH2</strain>
    </source>
</reference>
<dbReference type="AlphaFoldDB" id="A0A291GB48"/>
<dbReference type="KEGG" id="ceh:CEW89_09425"/>
<accession>A0A291GB48</accession>